<evidence type="ECO:0000256" key="6">
    <source>
        <dbReference type="ARBA" id="ARBA00022729"/>
    </source>
</evidence>
<evidence type="ECO:0000256" key="7">
    <source>
        <dbReference type="ARBA" id="ARBA00023157"/>
    </source>
</evidence>
<dbReference type="InterPro" id="IPR008427">
    <property type="entry name" value="Extracellular_membr_CFEM_dom"/>
</dbReference>
<evidence type="ECO:0000259" key="11">
    <source>
        <dbReference type="Pfam" id="PF05730"/>
    </source>
</evidence>
<feature type="region of interest" description="Disordered" evidence="9">
    <location>
        <begin position="610"/>
        <end position="658"/>
    </location>
</feature>
<feature type="compositionally biased region" description="Low complexity" evidence="9">
    <location>
        <begin position="98"/>
        <end position="120"/>
    </location>
</feature>
<proteinExistence type="inferred from homology"/>
<evidence type="ECO:0000256" key="8">
    <source>
        <dbReference type="ARBA" id="ARBA00023288"/>
    </source>
</evidence>
<keyword evidence="8" id="KW-0449">Lipoprotein</keyword>
<keyword evidence="6" id="KW-0732">Signal</keyword>
<evidence type="ECO:0000256" key="9">
    <source>
        <dbReference type="SAM" id="MobiDB-lite"/>
    </source>
</evidence>
<keyword evidence="10" id="KW-0472">Membrane</keyword>
<feature type="domain" description="CFEM" evidence="11">
    <location>
        <begin position="23"/>
        <end position="84"/>
    </location>
</feature>
<feature type="compositionally biased region" description="Polar residues" evidence="9">
    <location>
        <begin position="121"/>
        <end position="143"/>
    </location>
</feature>
<feature type="compositionally biased region" description="Low complexity" evidence="9">
    <location>
        <begin position="433"/>
        <end position="447"/>
    </location>
</feature>
<gene>
    <name evidence="12" type="ORF">K431DRAFT_280582</name>
</gene>
<feature type="region of interest" description="Disordered" evidence="9">
    <location>
        <begin position="756"/>
        <end position="829"/>
    </location>
</feature>
<feature type="compositionally biased region" description="Polar residues" evidence="9">
    <location>
        <begin position="680"/>
        <end position="692"/>
    </location>
</feature>
<feature type="compositionally biased region" description="Polar residues" evidence="9">
    <location>
        <begin position="788"/>
        <end position="799"/>
    </location>
</feature>
<sequence>MPFLQTSATRRDENDSLPSQVQAKVPQCANSCLTSYVAQGYSCDSADFSCLCSAYSNQGYTLGELAYVCLDTSCPGYTDTEAHSLYDICNDQTKAVEPTKSPLTVPSSSPVVPTSIVSATGTPSTSTIPPNSYPSDLSSTTNLQSSVTQTSMSSSRNTPTATASQTTAIVAAVTAAGTDKATSLSSGQAVGISLAAFGGIGLIIGGIFFLAWWRRRRIWKADYKEKRHSYDFVDDAPPRFSPFNYGYNDPRGPLGGFHCPRVELDNERRRTQWPTNINKPLPVLEREDVSSIRTGARSVTPGSPNSIDSQRTVSQLLPDRPSRTPPMPAFQSASRPPSVYTQATVFEEEEAKSPQASGGSIPPMPMPPKSVLKAWSNTAVSANPRKTQQDSASSPLPMSLTLQIPRQAPRQERIPSPTTFTVAPVAQPPNAPNPESSGSGIGIAVGSRPASAKSRAFSNHSDFPPKSGASLIPDYYTSMESGTPGLSQPRSTSFASNDADVEAPKLFASPAQLARRSTSSNTTFESNDIDEATPPENEEARLSPVVESGGSPISGIKYPKVPRSSNQAVPRSPPPQPSPRSMLFLKSDVKPHVPSNPVQLCKPATIARKPVQQPRLIMQPQAPTAVPRTPPRQPSDDSTTSEMDLSGTTLAAKRRGHTAAKSLENGLHLDAVHARRGGPTPQSNATTSTNDSIAIKNHRPIHTNRSESPLKGYGRAANTETARQRQHARPQVAEIKANMMMGGPNMAVVDSPSFYPVYPPPPSLATVADGQQQQQQQQQQRRRHQYASYATPQTPQWSPELTPGRRTDDFFFSLRLGSEDSSPARPLKR</sequence>
<feature type="compositionally biased region" description="Polar residues" evidence="9">
    <location>
        <begin position="636"/>
        <end position="649"/>
    </location>
</feature>
<dbReference type="AlphaFoldDB" id="A0A9P4QGI7"/>
<feature type="compositionally biased region" description="Polar residues" evidence="9">
    <location>
        <begin position="515"/>
        <end position="526"/>
    </location>
</feature>
<evidence type="ECO:0000256" key="1">
    <source>
        <dbReference type="ARBA" id="ARBA00004589"/>
    </source>
</evidence>
<feature type="compositionally biased region" description="Acidic residues" evidence="9">
    <location>
        <begin position="527"/>
        <end position="537"/>
    </location>
</feature>
<feature type="compositionally biased region" description="Polar residues" evidence="9">
    <location>
        <begin position="331"/>
        <end position="344"/>
    </location>
</feature>
<evidence type="ECO:0000256" key="4">
    <source>
        <dbReference type="ARBA" id="ARBA00022525"/>
    </source>
</evidence>
<protein>
    <recommendedName>
        <fullName evidence="11">CFEM domain-containing protein</fullName>
    </recommendedName>
</protein>
<comment type="subcellular location">
    <subcellularLocation>
        <location evidence="1">Membrane</location>
        <topology evidence="1">Lipid-anchor</topology>
        <topology evidence="1">GPI-anchor</topology>
    </subcellularLocation>
    <subcellularLocation>
        <location evidence="2">Secreted</location>
    </subcellularLocation>
</comment>
<dbReference type="EMBL" id="MU003766">
    <property type="protein sequence ID" value="KAF2725855.1"/>
    <property type="molecule type" value="Genomic_DNA"/>
</dbReference>
<keyword evidence="10" id="KW-1133">Transmembrane helix</keyword>
<dbReference type="GO" id="GO:0098552">
    <property type="term" value="C:side of membrane"/>
    <property type="evidence" value="ECO:0007669"/>
    <property type="project" value="UniProtKB-KW"/>
</dbReference>
<feature type="region of interest" description="Disordered" evidence="9">
    <location>
        <begin position="295"/>
        <end position="371"/>
    </location>
</feature>
<feature type="region of interest" description="Disordered" evidence="9">
    <location>
        <begin position="98"/>
        <end position="163"/>
    </location>
</feature>
<evidence type="ECO:0000256" key="2">
    <source>
        <dbReference type="ARBA" id="ARBA00004613"/>
    </source>
</evidence>
<feature type="compositionally biased region" description="Low complexity" evidence="9">
    <location>
        <begin position="144"/>
        <end position="163"/>
    </location>
</feature>
<dbReference type="OrthoDB" id="3946741at2759"/>
<evidence type="ECO:0000256" key="3">
    <source>
        <dbReference type="ARBA" id="ARBA00010031"/>
    </source>
</evidence>
<comment type="similarity">
    <text evidence="3">Belongs to the RBT5 family.</text>
</comment>
<dbReference type="Proteomes" id="UP000799441">
    <property type="component" value="Unassembled WGS sequence"/>
</dbReference>
<evidence type="ECO:0000313" key="13">
    <source>
        <dbReference type="Proteomes" id="UP000799441"/>
    </source>
</evidence>
<keyword evidence="4" id="KW-0964">Secreted</keyword>
<accession>A0A9P4QGI7</accession>
<reference evidence="12" key="1">
    <citation type="journal article" date="2020" name="Stud. Mycol.">
        <title>101 Dothideomycetes genomes: a test case for predicting lifestyles and emergence of pathogens.</title>
        <authorList>
            <person name="Haridas S."/>
            <person name="Albert R."/>
            <person name="Binder M."/>
            <person name="Bloem J."/>
            <person name="Labutti K."/>
            <person name="Salamov A."/>
            <person name="Andreopoulos B."/>
            <person name="Baker S."/>
            <person name="Barry K."/>
            <person name="Bills G."/>
            <person name="Bluhm B."/>
            <person name="Cannon C."/>
            <person name="Castanera R."/>
            <person name="Culley D."/>
            <person name="Daum C."/>
            <person name="Ezra D."/>
            <person name="Gonzalez J."/>
            <person name="Henrissat B."/>
            <person name="Kuo A."/>
            <person name="Liang C."/>
            <person name="Lipzen A."/>
            <person name="Lutzoni F."/>
            <person name="Magnuson J."/>
            <person name="Mondo S."/>
            <person name="Nolan M."/>
            <person name="Ohm R."/>
            <person name="Pangilinan J."/>
            <person name="Park H.-J."/>
            <person name="Ramirez L."/>
            <person name="Alfaro M."/>
            <person name="Sun H."/>
            <person name="Tritt A."/>
            <person name="Yoshinaga Y."/>
            <person name="Zwiers L.-H."/>
            <person name="Turgeon B."/>
            <person name="Goodwin S."/>
            <person name="Spatafora J."/>
            <person name="Crous P."/>
            <person name="Grigoriev I."/>
        </authorList>
    </citation>
    <scope>NUCLEOTIDE SEQUENCE</scope>
    <source>
        <strain evidence="12">CBS 116435</strain>
    </source>
</reference>
<comment type="caution">
    <text evidence="12">The sequence shown here is derived from an EMBL/GenBank/DDBJ whole genome shotgun (WGS) entry which is preliminary data.</text>
</comment>
<feature type="region of interest" description="Disordered" evidence="9">
    <location>
        <begin position="673"/>
        <end position="729"/>
    </location>
</feature>
<name>A0A9P4QGI7_9PEZI</name>
<feature type="transmembrane region" description="Helical" evidence="10">
    <location>
        <begin position="190"/>
        <end position="213"/>
    </location>
</feature>
<feature type="region of interest" description="Disordered" evidence="9">
    <location>
        <begin position="420"/>
        <end position="585"/>
    </location>
</feature>
<evidence type="ECO:0000313" key="12">
    <source>
        <dbReference type="EMBL" id="KAF2725855.1"/>
    </source>
</evidence>
<evidence type="ECO:0000256" key="5">
    <source>
        <dbReference type="ARBA" id="ARBA00022622"/>
    </source>
</evidence>
<keyword evidence="7" id="KW-1015">Disulfide bond</keyword>
<feature type="compositionally biased region" description="Polar residues" evidence="9">
    <location>
        <begin position="300"/>
        <end position="315"/>
    </location>
</feature>
<dbReference type="Pfam" id="PF05730">
    <property type="entry name" value="CFEM"/>
    <property type="match status" value="1"/>
</dbReference>
<feature type="compositionally biased region" description="Polar residues" evidence="9">
    <location>
        <begin position="478"/>
        <end position="496"/>
    </location>
</feature>
<keyword evidence="5" id="KW-0336">GPI-anchor</keyword>
<keyword evidence="5" id="KW-0325">Glycoprotein</keyword>
<evidence type="ECO:0000256" key="10">
    <source>
        <dbReference type="SAM" id="Phobius"/>
    </source>
</evidence>
<keyword evidence="13" id="KW-1185">Reference proteome</keyword>
<organism evidence="12 13">
    <name type="scientific">Polychaeton citri CBS 116435</name>
    <dbReference type="NCBI Taxonomy" id="1314669"/>
    <lineage>
        <taxon>Eukaryota</taxon>
        <taxon>Fungi</taxon>
        <taxon>Dikarya</taxon>
        <taxon>Ascomycota</taxon>
        <taxon>Pezizomycotina</taxon>
        <taxon>Dothideomycetes</taxon>
        <taxon>Dothideomycetidae</taxon>
        <taxon>Capnodiales</taxon>
        <taxon>Capnodiaceae</taxon>
        <taxon>Polychaeton</taxon>
    </lineage>
</organism>
<keyword evidence="10" id="KW-0812">Transmembrane</keyword>
<dbReference type="GO" id="GO:0005576">
    <property type="term" value="C:extracellular region"/>
    <property type="evidence" value="ECO:0007669"/>
    <property type="project" value="UniProtKB-SubCell"/>
</dbReference>